<protein>
    <submittedName>
        <fullName evidence="1">Uncharacterized protein</fullName>
    </submittedName>
</protein>
<evidence type="ECO:0000313" key="1">
    <source>
        <dbReference type="EMBL" id="KAH7903801.1"/>
    </source>
</evidence>
<comment type="caution">
    <text evidence="1">The sequence shown here is derived from an EMBL/GenBank/DDBJ whole genome shotgun (WGS) entry which is preliminary data.</text>
</comment>
<dbReference type="EMBL" id="MU268752">
    <property type="protein sequence ID" value="KAH7903801.1"/>
    <property type="molecule type" value="Genomic_DNA"/>
</dbReference>
<accession>A0ACB7ZRN5</accession>
<keyword evidence="2" id="KW-1185">Reference proteome</keyword>
<gene>
    <name evidence="1" type="ORF">BJ138DRAFT_1131235</name>
</gene>
<name>A0ACB7ZRN5_9AGAM</name>
<sequence>MYSQNKYYGFTIPVKLLWNNVRELGYEPGEDNGAKEHELQPQRREQRQLAINAALRKILIDAKLYLKPLKFVLVKVDGGYWWMIAMAYEGPCEEELLLEKIPPDEEWADLKAFLQLKEDVKPDLGLGPLIPCIPQGGRGYKQQRYADRTRINNLKKAKKSPNKENVSGANGKVLKEKVRMSDGQLSTNEPQSFYFPPGHEREGVFIGMVNILAERGFDYNEVNTLRAECPKSRLELACEARGFQVLFLLKFHCELNFIEQCWGYAKRVYREFPPSSSEADLERNIIAALDSILVESMRR</sequence>
<dbReference type="Proteomes" id="UP000790377">
    <property type="component" value="Unassembled WGS sequence"/>
</dbReference>
<reference evidence="1" key="1">
    <citation type="journal article" date="2021" name="New Phytol.">
        <title>Evolutionary innovations through gain and loss of genes in the ectomycorrhizal Boletales.</title>
        <authorList>
            <person name="Wu G."/>
            <person name="Miyauchi S."/>
            <person name="Morin E."/>
            <person name="Kuo A."/>
            <person name="Drula E."/>
            <person name="Varga T."/>
            <person name="Kohler A."/>
            <person name="Feng B."/>
            <person name="Cao Y."/>
            <person name="Lipzen A."/>
            <person name="Daum C."/>
            <person name="Hundley H."/>
            <person name="Pangilinan J."/>
            <person name="Johnson J."/>
            <person name="Barry K."/>
            <person name="LaButti K."/>
            <person name="Ng V."/>
            <person name="Ahrendt S."/>
            <person name="Min B."/>
            <person name="Choi I.G."/>
            <person name="Park H."/>
            <person name="Plett J.M."/>
            <person name="Magnuson J."/>
            <person name="Spatafora J.W."/>
            <person name="Nagy L.G."/>
            <person name="Henrissat B."/>
            <person name="Grigoriev I.V."/>
            <person name="Yang Z.L."/>
            <person name="Xu J."/>
            <person name="Martin F.M."/>
        </authorList>
    </citation>
    <scope>NUCLEOTIDE SEQUENCE</scope>
    <source>
        <strain evidence="1">ATCC 28755</strain>
    </source>
</reference>
<proteinExistence type="predicted"/>
<evidence type="ECO:0000313" key="2">
    <source>
        <dbReference type="Proteomes" id="UP000790377"/>
    </source>
</evidence>
<organism evidence="1 2">
    <name type="scientific">Hygrophoropsis aurantiaca</name>
    <dbReference type="NCBI Taxonomy" id="72124"/>
    <lineage>
        <taxon>Eukaryota</taxon>
        <taxon>Fungi</taxon>
        <taxon>Dikarya</taxon>
        <taxon>Basidiomycota</taxon>
        <taxon>Agaricomycotina</taxon>
        <taxon>Agaricomycetes</taxon>
        <taxon>Agaricomycetidae</taxon>
        <taxon>Boletales</taxon>
        <taxon>Coniophorineae</taxon>
        <taxon>Hygrophoropsidaceae</taxon>
        <taxon>Hygrophoropsis</taxon>
    </lineage>
</organism>